<gene>
    <name evidence="1" type="ORF">SAMN02746065_12358</name>
</gene>
<name>A0A1W2E3X7_9BACT</name>
<proteinExistence type="predicted"/>
<reference evidence="1 2" key="1">
    <citation type="submission" date="2017-04" db="EMBL/GenBank/DDBJ databases">
        <authorList>
            <person name="Afonso C.L."/>
            <person name="Miller P.J."/>
            <person name="Scott M.A."/>
            <person name="Spackman E."/>
            <person name="Goraichik I."/>
            <person name="Dimitrov K.M."/>
            <person name="Suarez D.L."/>
            <person name="Swayne D.E."/>
        </authorList>
    </citation>
    <scope>NUCLEOTIDE SEQUENCE [LARGE SCALE GENOMIC DNA]</scope>
    <source>
        <strain evidence="1 2">DSM 3385</strain>
    </source>
</reference>
<protein>
    <submittedName>
        <fullName evidence="1">Uncharacterized protein</fullName>
    </submittedName>
</protein>
<organism evidence="1 2">
    <name type="scientific">Desulfocicer vacuolatum DSM 3385</name>
    <dbReference type="NCBI Taxonomy" id="1121400"/>
    <lineage>
        <taxon>Bacteria</taxon>
        <taxon>Pseudomonadati</taxon>
        <taxon>Thermodesulfobacteriota</taxon>
        <taxon>Desulfobacteria</taxon>
        <taxon>Desulfobacterales</taxon>
        <taxon>Desulfobacteraceae</taxon>
        <taxon>Desulfocicer</taxon>
    </lineage>
</organism>
<dbReference type="STRING" id="1121400.SAMN02746065_12358"/>
<sequence>MTVNGKQKNITVDDLLTVAKNMDIPQMGDVYCP</sequence>
<dbReference type="EMBL" id="FWXY01000023">
    <property type="protein sequence ID" value="SMD04177.1"/>
    <property type="molecule type" value="Genomic_DNA"/>
</dbReference>
<dbReference type="Proteomes" id="UP000192418">
    <property type="component" value="Unassembled WGS sequence"/>
</dbReference>
<evidence type="ECO:0000313" key="2">
    <source>
        <dbReference type="Proteomes" id="UP000192418"/>
    </source>
</evidence>
<accession>A0A1W2E3X7</accession>
<keyword evidence="2" id="KW-1185">Reference proteome</keyword>
<dbReference type="AlphaFoldDB" id="A0A1W2E3X7"/>
<evidence type="ECO:0000313" key="1">
    <source>
        <dbReference type="EMBL" id="SMD04177.1"/>
    </source>
</evidence>